<dbReference type="PANTHER" id="PTHR31390:SF19">
    <property type="entry name" value="BNAA10G27440D PROTEIN"/>
    <property type="match status" value="1"/>
</dbReference>
<dbReference type="OrthoDB" id="1898655at2759"/>
<dbReference type="Proteomes" id="UP000886595">
    <property type="component" value="Unassembled WGS sequence"/>
</dbReference>
<comment type="caution">
    <text evidence="2">The sequence shown here is derived from an EMBL/GenBank/DDBJ whole genome shotgun (WGS) entry which is preliminary data.</text>
</comment>
<dbReference type="InterPro" id="IPR021916">
    <property type="entry name" value="DUF3527"/>
</dbReference>
<sequence>MPSSSLDDNAKLVAREVNRSLDFERDSSEDIMLPPLLGVDLSAKTEPAGTRTRSRSRIFDQEKKRDPSSPSKRFSFSFGRLSRSFNFKEEDSSASDDDTIKSDSMRLDGSACPSYPEEKKNLQCGSRVSHLRRLLDPLLKPKGSENVLQDEKKKQYASRTRALLQLTIRNGIPLFQFVVDDDNKSRSILGATMKSSDASSLVKDDSVQYCTFYSVDEVKRKKRKLADPTWTQRQTTTTTQVRVQFLVDESEGVKGRKEVAAVVIKKKKPAEEENGETTTVIIPGGVHSIPEKGAPTPLIRRWRSGGCCDCGGWDVGCKLHVLSNKTFLHDLFDQTFKLFDHEESDKTSGPVLAMTELKRGIYRVEFGSFLSPLQAFFVCVTVITCASEEVTVSKTTGKSSSPFAPPLSPVGRA</sequence>
<feature type="compositionally biased region" description="Basic and acidic residues" evidence="1">
    <location>
        <begin position="57"/>
        <end position="67"/>
    </location>
</feature>
<gene>
    <name evidence="2" type="ORF">Bca52824_096025</name>
</gene>
<protein>
    <submittedName>
        <fullName evidence="2">Uncharacterized protein</fullName>
    </submittedName>
</protein>
<dbReference type="Pfam" id="PF12043">
    <property type="entry name" value="DUF3527"/>
    <property type="match status" value="1"/>
</dbReference>
<name>A0A8X7THQ3_BRACI</name>
<proteinExistence type="predicted"/>
<evidence type="ECO:0000313" key="3">
    <source>
        <dbReference type="Proteomes" id="UP000886595"/>
    </source>
</evidence>
<evidence type="ECO:0000313" key="2">
    <source>
        <dbReference type="EMBL" id="KAG2242129.1"/>
    </source>
</evidence>
<dbReference type="AlphaFoldDB" id="A0A8X7THQ3"/>
<evidence type="ECO:0000256" key="1">
    <source>
        <dbReference type="SAM" id="MobiDB-lite"/>
    </source>
</evidence>
<organism evidence="2 3">
    <name type="scientific">Brassica carinata</name>
    <name type="common">Ethiopian mustard</name>
    <name type="synonym">Abyssinian cabbage</name>
    <dbReference type="NCBI Taxonomy" id="52824"/>
    <lineage>
        <taxon>Eukaryota</taxon>
        <taxon>Viridiplantae</taxon>
        <taxon>Streptophyta</taxon>
        <taxon>Embryophyta</taxon>
        <taxon>Tracheophyta</taxon>
        <taxon>Spermatophyta</taxon>
        <taxon>Magnoliopsida</taxon>
        <taxon>eudicotyledons</taxon>
        <taxon>Gunneridae</taxon>
        <taxon>Pentapetalae</taxon>
        <taxon>rosids</taxon>
        <taxon>malvids</taxon>
        <taxon>Brassicales</taxon>
        <taxon>Brassicaceae</taxon>
        <taxon>Brassiceae</taxon>
        <taxon>Brassica</taxon>
    </lineage>
</organism>
<dbReference type="PANTHER" id="PTHR31390">
    <property type="entry name" value="EXPRESSED PROTEIN"/>
    <property type="match status" value="1"/>
</dbReference>
<feature type="region of interest" description="Disordered" evidence="1">
    <location>
        <begin position="89"/>
        <end position="119"/>
    </location>
</feature>
<reference evidence="2 3" key="1">
    <citation type="submission" date="2020-02" db="EMBL/GenBank/DDBJ databases">
        <authorList>
            <person name="Ma Q."/>
            <person name="Huang Y."/>
            <person name="Song X."/>
            <person name="Pei D."/>
        </authorList>
    </citation>
    <scope>NUCLEOTIDE SEQUENCE [LARGE SCALE GENOMIC DNA]</scope>
    <source>
        <strain evidence="2">Sxm20200214</strain>
        <tissue evidence="2">Leaf</tissue>
    </source>
</reference>
<feature type="region of interest" description="Disordered" evidence="1">
    <location>
        <begin position="36"/>
        <end position="73"/>
    </location>
</feature>
<accession>A0A8X7THQ3</accession>
<dbReference type="EMBL" id="JAAMPC010000636">
    <property type="protein sequence ID" value="KAG2242129.1"/>
    <property type="molecule type" value="Genomic_DNA"/>
</dbReference>
<keyword evidence="3" id="KW-1185">Reference proteome</keyword>